<evidence type="ECO:0000256" key="2">
    <source>
        <dbReference type="ARBA" id="ARBA00008332"/>
    </source>
</evidence>
<organism evidence="6 7">
    <name type="scientific">Saponaria officinalis</name>
    <name type="common">Common soapwort</name>
    <name type="synonym">Lychnis saponaria</name>
    <dbReference type="NCBI Taxonomy" id="3572"/>
    <lineage>
        <taxon>Eukaryota</taxon>
        <taxon>Viridiplantae</taxon>
        <taxon>Streptophyta</taxon>
        <taxon>Embryophyta</taxon>
        <taxon>Tracheophyta</taxon>
        <taxon>Spermatophyta</taxon>
        <taxon>Magnoliopsida</taxon>
        <taxon>eudicotyledons</taxon>
        <taxon>Gunneridae</taxon>
        <taxon>Pentapetalae</taxon>
        <taxon>Caryophyllales</taxon>
        <taxon>Caryophyllaceae</taxon>
        <taxon>Caryophylleae</taxon>
        <taxon>Saponaria</taxon>
    </lineage>
</organism>
<sequence length="84" mass="9698">MRRWIRRLRRSGRICRGFLVRADVSPLLIFILFFIVLVVFEELKEADITTSQANDRISRGLHNKGHTLSRKLNSDGKVDIAYAA</sequence>
<accession>A0AAW1LY60</accession>
<dbReference type="AlphaFoldDB" id="A0AAW1LY60"/>
<comment type="caution">
    <text evidence="6">The sequence shown here is derived from an EMBL/GenBank/DDBJ whole genome shotgun (WGS) entry which is preliminary data.</text>
</comment>
<protein>
    <submittedName>
        <fullName evidence="6">Uncharacterized protein</fullName>
    </submittedName>
</protein>
<dbReference type="PANTHER" id="PTHR13105">
    <property type="entry name" value="MYELOID LEUKEMIA FACTOR"/>
    <property type="match status" value="1"/>
</dbReference>
<evidence type="ECO:0000313" key="7">
    <source>
        <dbReference type="Proteomes" id="UP001443914"/>
    </source>
</evidence>
<proteinExistence type="inferred from homology"/>
<name>A0AAW1LY60_SAPOF</name>
<dbReference type="EMBL" id="JBDFQZ010000003">
    <property type="protein sequence ID" value="KAK9740469.1"/>
    <property type="molecule type" value="Genomic_DNA"/>
</dbReference>
<evidence type="ECO:0000256" key="1">
    <source>
        <dbReference type="ARBA" id="ARBA00004496"/>
    </source>
</evidence>
<keyword evidence="5" id="KW-1133">Transmembrane helix</keyword>
<dbReference type="InterPro" id="IPR019376">
    <property type="entry name" value="Myeloid_leukemia_factor"/>
</dbReference>
<keyword evidence="5" id="KW-0812">Transmembrane</keyword>
<evidence type="ECO:0000256" key="5">
    <source>
        <dbReference type="SAM" id="Phobius"/>
    </source>
</evidence>
<keyword evidence="4" id="KW-0597">Phosphoprotein</keyword>
<gene>
    <name evidence="6" type="ORF">RND81_03G038100</name>
</gene>
<comment type="similarity">
    <text evidence="2">Belongs to the MLF family.</text>
</comment>
<comment type="subcellular location">
    <subcellularLocation>
        <location evidence="1">Cytoplasm</location>
    </subcellularLocation>
</comment>
<keyword evidence="3" id="KW-0963">Cytoplasm</keyword>
<reference evidence="6" key="1">
    <citation type="submission" date="2024-03" db="EMBL/GenBank/DDBJ databases">
        <title>WGS assembly of Saponaria officinalis var. Norfolk2.</title>
        <authorList>
            <person name="Jenkins J."/>
            <person name="Shu S."/>
            <person name="Grimwood J."/>
            <person name="Barry K."/>
            <person name="Goodstein D."/>
            <person name="Schmutz J."/>
            <person name="Leebens-Mack J."/>
            <person name="Osbourn A."/>
        </authorList>
    </citation>
    <scope>NUCLEOTIDE SEQUENCE [LARGE SCALE GENOMIC DNA]</scope>
    <source>
        <strain evidence="6">JIC</strain>
    </source>
</reference>
<keyword evidence="7" id="KW-1185">Reference proteome</keyword>
<dbReference type="Proteomes" id="UP001443914">
    <property type="component" value="Unassembled WGS sequence"/>
</dbReference>
<evidence type="ECO:0000256" key="3">
    <source>
        <dbReference type="ARBA" id="ARBA00022490"/>
    </source>
</evidence>
<keyword evidence="5" id="KW-0472">Membrane</keyword>
<evidence type="ECO:0000256" key="4">
    <source>
        <dbReference type="ARBA" id="ARBA00022553"/>
    </source>
</evidence>
<dbReference type="GO" id="GO:0005737">
    <property type="term" value="C:cytoplasm"/>
    <property type="evidence" value="ECO:0007669"/>
    <property type="project" value="UniProtKB-SubCell"/>
</dbReference>
<evidence type="ECO:0000313" key="6">
    <source>
        <dbReference type="EMBL" id="KAK9740469.1"/>
    </source>
</evidence>
<feature type="transmembrane region" description="Helical" evidence="5">
    <location>
        <begin position="20"/>
        <end position="40"/>
    </location>
</feature>